<organism evidence="2 3">
    <name type="scientific">Stenotrophomonas phage vB_Sm_QDWS359</name>
    <dbReference type="NCBI Taxonomy" id="2943841"/>
    <lineage>
        <taxon>Viruses</taxon>
        <taxon>Duplodnaviria</taxon>
        <taxon>Heunggongvirae</taxon>
        <taxon>Uroviricota</taxon>
        <taxon>Caudoviricetes</taxon>
        <taxon>Mesyanzhinovviridae</taxon>
        <taxon>Bradleyvirinae</taxon>
        <taxon>Xooduovirus</taxon>
        <taxon>Xooduovirus QDWS359</taxon>
    </lineage>
</organism>
<dbReference type="EMBL" id="ON331942">
    <property type="protein sequence ID" value="UQM93900.1"/>
    <property type="molecule type" value="Genomic_DNA"/>
</dbReference>
<dbReference type="Proteomes" id="UP001056973">
    <property type="component" value="Segment"/>
</dbReference>
<evidence type="ECO:0000313" key="2">
    <source>
        <dbReference type="EMBL" id="UQM93900.1"/>
    </source>
</evidence>
<protein>
    <submittedName>
        <fullName evidence="2">Uncharacterized protein</fullName>
    </submittedName>
</protein>
<accession>A0A9E7DL05</accession>
<feature type="region of interest" description="Disordered" evidence="1">
    <location>
        <begin position="78"/>
        <end position="99"/>
    </location>
</feature>
<name>A0A9E7DL05_9CAUD</name>
<sequence>MRPVDPQTYFHGPMWDEFGLSYSSYLVLPRTLLCGMPVEWQEQMVKLLDEARATYDTNQVDDNYHVALRGERGRFRKDPLANYRHPPMLPYREDEYGSR</sequence>
<proteinExistence type="predicted"/>
<gene>
    <name evidence="2" type="ORF">vBSmQDWS359_62</name>
</gene>
<reference evidence="2" key="1">
    <citation type="submission" date="2022-04" db="EMBL/GenBank/DDBJ databases">
        <authorList>
            <person name="Wang L."/>
            <person name="Zhang J."/>
            <person name="Wang J."/>
        </authorList>
    </citation>
    <scope>NUCLEOTIDE SEQUENCE</scope>
</reference>
<evidence type="ECO:0000313" key="3">
    <source>
        <dbReference type="Proteomes" id="UP001056973"/>
    </source>
</evidence>
<keyword evidence="3" id="KW-1185">Reference proteome</keyword>
<evidence type="ECO:0000256" key="1">
    <source>
        <dbReference type="SAM" id="MobiDB-lite"/>
    </source>
</evidence>